<dbReference type="EMBL" id="MU250526">
    <property type="protein sequence ID" value="KAG7450418.1"/>
    <property type="molecule type" value="Genomic_DNA"/>
</dbReference>
<dbReference type="Proteomes" id="UP000812287">
    <property type="component" value="Unassembled WGS sequence"/>
</dbReference>
<reference evidence="1" key="1">
    <citation type="submission" date="2020-11" db="EMBL/GenBank/DDBJ databases">
        <title>Adaptations for nitrogen fixation in a non-lichenized fungal sporocarp promotes dispersal by wood-feeding termites.</title>
        <authorList>
            <consortium name="DOE Joint Genome Institute"/>
            <person name="Koch R.A."/>
            <person name="Yoon G."/>
            <person name="Arayal U."/>
            <person name="Lail K."/>
            <person name="Amirebrahimi M."/>
            <person name="Labutti K."/>
            <person name="Lipzen A."/>
            <person name="Riley R."/>
            <person name="Barry K."/>
            <person name="Henrissat B."/>
            <person name="Grigoriev I.V."/>
            <person name="Herr J.R."/>
            <person name="Aime M.C."/>
        </authorList>
    </citation>
    <scope>NUCLEOTIDE SEQUENCE</scope>
    <source>
        <strain evidence="1">MCA 3950</strain>
    </source>
</reference>
<name>A0A9P7W0C9_9AGAR</name>
<proteinExistence type="predicted"/>
<dbReference type="AlphaFoldDB" id="A0A9P7W0C9"/>
<gene>
    <name evidence="1" type="ORF">BT62DRAFT_510992</name>
</gene>
<dbReference type="GeneID" id="66103505"/>
<dbReference type="RefSeq" id="XP_043043918.1">
    <property type="nucleotide sequence ID" value="XM_043181209.1"/>
</dbReference>
<organism evidence="1 2">
    <name type="scientific">Guyanagaster necrorhizus</name>
    <dbReference type="NCBI Taxonomy" id="856835"/>
    <lineage>
        <taxon>Eukaryota</taxon>
        <taxon>Fungi</taxon>
        <taxon>Dikarya</taxon>
        <taxon>Basidiomycota</taxon>
        <taxon>Agaricomycotina</taxon>
        <taxon>Agaricomycetes</taxon>
        <taxon>Agaricomycetidae</taxon>
        <taxon>Agaricales</taxon>
        <taxon>Marasmiineae</taxon>
        <taxon>Physalacriaceae</taxon>
        <taxon>Guyanagaster</taxon>
    </lineage>
</organism>
<dbReference type="OrthoDB" id="428734at2759"/>
<sequence>MIIKSHVVHATIDPTVPPTKEAAEEDEASDPDKVITNARSAIPADGLLSPSELIALFALDKPLLSAYDQGLRNIRSSSASLPFATFGDRITLDPVRLGANEPNWTSYTHYWKTVLDYIFIIEPEESRSLVTGLLSPHRTADLDPGIPRRGICGSDHVSLCAQIEFVSCLES</sequence>
<dbReference type="Gene3D" id="3.60.10.10">
    <property type="entry name" value="Endonuclease/exonuclease/phosphatase"/>
    <property type="match status" value="1"/>
</dbReference>
<evidence type="ECO:0000313" key="1">
    <source>
        <dbReference type="EMBL" id="KAG7450418.1"/>
    </source>
</evidence>
<accession>A0A9P7W0C9</accession>
<evidence type="ECO:0000313" key="2">
    <source>
        <dbReference type="Proteomes" id="UP000812287"/>
    </source>
</evidence>
<protein>
    <submittedName>
        <fullName evidence="1">Uncharacterized protein</fullName>
    </submittedName>
</protein>
<comment type="caution">
    <text evidence="1">The sequence shown here is derived from an EMBL/GenBank/DDBJ whole genome shotgun (WGS) entry which is preliminary data.</text>
</comment>
<keyword evidence="2" id="KW-1185">Reference proteome</keyword>
<dbReference type="InterPro" id="IPR036691">
    <property type="entry name" value="Endo/exonu/phosph_ase_sf"/>
</dbReference>